<feature type="compositionally biased region" description="Polar residues" evidence="1">
    <location>
        <begin position="91"/>
        <end position="103"/>
    </location>
</feature>
<dbReference type="PANTHER" id="PTHR10773">
    <property type="entry name" value="DNA-DIRECTED RNA POLYMERASES I, II, AND III SUBUNIT RPABC2"/>
    <property type="match status" value="1"/>
</dbReference>
<evidence type="ECO:0000256" key="1">
    <source>
        <dbReference type="SAM" id="MobiDB-lite"/>
    </source>
</evidence>
<dbReference type="AlphaFoldDB" id="A0A9P0G744"/>
<proteinExistence type="predicted"/>
<gene>
    <name evidence="2" type="ORF">PSYICH_LOCUS1433</name>
</gene>
<dbReference type="OrthoDB" id="6136790at2759"/>
<evidence type="ECO:0000313" key="2">
    <source>
        <dbReference type="EMBL" id="CAH1099202.1"/>
    </source>
</evidence>
<keyword evidence="3" id="KW-1185">Reference proteome</keyword>
<protein>
    <submittedName>
        <fullName evidence="2">Uncharacterized protein</fullName>
    </submittedName>
</protein>
<name>A0A9P0G744_9CUCU</name>
<evidence type="ECO:0000313" key="3">
    <source>
        <dbReference type="Proteomes" id="UP001153636"/>
    </source>
</evidence>
<dbReference type="Proteomes" id="UP001153636">
    <property type="component" value="Chromosome 1"/>
</dbReference>
<organism evidence="2 3">
    <name type="scientific">Psylliodes chrysocephalus</name>
    <dbReference type="NCBI Taxonomy" id="3402493"/>
    <lineage>
        <taxon>Eukaryota</taxon>
        <taxon>Metazoa</taxon>
        <taxon>Ecdysozoa</taxon>
        <taxon>Arthropoda</taxon>
        <taxon>Hexapoda</taxon>
        <taxon>Insecta</taxon>
        <taxon>Pterygota</taxon>
        <taxon>Neoptera</taxon>
        <taxon>Endopterygota</taxon>
        <taxon>Coleoptera</taxon>
        <taxon>Polyphaga</taxon>
        <taxon>Cucujiformia</taxon>
        <taxon>Chrysomeloidea</taxon>
        <taxon>Chrysomelidae</taxon>
        <taxon>Galerucinae</taxon>
        <taxon>Alticini</taxon>
        <taxon>Psylliodes</taxon>
    </lineage>
</organism>
<feature type="region of interest" description="Disordered" evidence="1">
    <location>
        <begin position="90"/>
        <end position="130"/>
    </location>
</feature>
<dbReference type="EMBL" id="OV651813">
    <property type="protein sequence ID" value="CAH1099202.1"/>
    <property type="molecule type" value="Genomic_DNA"/>
</dbReference>
<reference evidence="2" key="1">
    <citation type="submission" date="2022-01" db="EMBL/GenBank/DDBJ databases">
        <authorList>
            <person name="King R."/>
        </authorList>
    </citation>
    <scope>NUCLEOTIDE SEQUENCE</scope>
</reference>
<accession>A0A9P0G744</accession>
<dbReference type="PANTHER" id="PTHR10773:SF19">
    <property type="match status" value="1"/>
</dbReference>
<sequence>MHDEMDTIIDQLDSELLENEDESVAQKSDQSVRAIDKLCVAYKYSNIEDAVKREQNIEYGQISSELEKPLVPQNEKTPNLEELEVPAVLESGNSKQNNNTSKDNLFAGSDLNEDPDYIEEQSTSDSSSSKNSIFQDYLSLTDERFRWSFISKCVSKKVSKRRYVLANQTDHFSRRQHTLVYTLTSTSGTHQVCKKMFLGTLDISGKKIETVIKKTLETGVVEGDKRGLNPATNKIAEGRKDIVRSHINSIPVVESHYCRNSSKRMYLQTGLSETRLYQDYLKFCKERQNKSEDEKLRCQHESDLHILRKQEAREHKKADKELARNDLGFRAQTLITNKNKNVDGNIMRWLDVKWLQFRKDSPLLIYYKNQLSDNEFKQLCIRRPTRKENTINNVKQLYQSRLPIDGNKLKDLVSLCNSNKIPPVYHQFSQNLDSTERSNSDHSE</sequence>